<dbReference type="AlphaFoldDB" id="A0A9Q1K3R3"/>
<gene>
    <name evidence="1" type="ORF">Cgig2_003865</name>
</gene>
<proteinExistence type="predicted"/>
<dbReference type="OrthoDB" id="1935089at2759"/>
<sequence length="210" mass="24850">MSDHLPILLRCSPHEDEQRNRKRRLHFENMWFTDPLCKDAVISAWASVSKPNVVDNMICRIEKCSEKLSHYNKSSFGHVGQQIKMLEHKLKTQHDGLSRCQTLGLIREWRKKEEILWWQRVRSDYLKYDDFNARWFHSRANMRRAKNMIVGLTDSNGVWQTNEEQLNQAKTLKEVLYKYELASGQMINCSTTDVVFSKGVPESYWNQISL</sequence>
<keyword evidence="2" id="KW-1185">Reference proteome</keyword>
<protein>
    <submittedName>
        <fullName evidence="1">Uncharacterized protein</fullName>
    </submittedName>
</protein>
<organism evidence="1 2">
    <name type="scientific">Carnegiea gigantea</name>
    <dbReference type="NCBI Taxonomy" id="171969"/>
    <lineage>
        <taxon>Eukaryota</taxon>
        <taxon>Viridiplantae</taxon>
        <taxon>Streptophyta</taxon>
        <taxon>Embryophyta</taxon>
        <taxon>Tracheophyta</taxon>
        <taxon>Spermatophyta</taxon>
        <taxon>Magnoliopsida</taxon>
        <taxon>eudicotyledons</taxon>
        <taxon>Gunneridae</taxon>
        <taxon>Pentapetalae</taxon>
        <taxon>Caryophyllales</taxon>
        <taxon>Cactineae</taxon>
        <taxon>Cactaceae</taxon>
        <taxon>Cactoideae</taxon>
        <taxon>Echinocereeae</taxon>
        <taxon>Carnegiea</taxon>
    </lineage>
</organism>
<evidence type="ECO:0000313" key="2">
    <source>
        <dbReference type="Proteomes" id="UP001153076"/>
    </source>
</evidence>
<comment type="caution">
    <text evidence="1">The sequence shown here is derived from an EMBL/GenBank/DDBJ whole genome shotgun (WGS) entry which is preliminary data.</text>
</comment>
<reference evidence="1" key="1">
    <citation type="submission" date="2022-04" db="EMBL/GenBank/DDBJ databases">
        <title>Carnegiea gigantea Genome sequencing and assembly v2.</title>
        <authorList>
            <person name="Copetti D."/>
            <person name="Sanderson M.J."/>
            <person name="Burquez A."/>
            <person name="Wojciechowski M.F."/>
        </authorList>
    </citation>
    <scope>NUCLEOTIDE SEQUENCE</scope>
    <source>
        <strain evidence="1">SGP5-SGP5p</strain>
        <tissue evidence="1">Aerial part</tissue>
    </source>
</reference>
<name>A0A9Q1K3R3_9CARY</name>
<dbReference type="Proteomes" id="UP001153076">
    <property type="component" value="Unassembled WGS sequence"/>
</dbReference>
<evidence type="ECO:0000313" key="1">
    <source>
        <dbReference type="EMBL" id="KAJ8435842.1"/>
    </source>
</evidence>
<accession>A0A9Q1K3R3</accession>
<dbReference type="EMBL" id="JAKOGI010000382">
    <property type="protein sequence ID" value="KAJ8435842.1"/>
    <property type="molecule type" value="Genomic_DNA"/>
</dbReference>